<protein>
    <submittedName>
        <fullName evidence="3">Low temperature requirement protein A</fullName>
    </submittedName>
</protein>
<feature type="region of interest" description="Disordered" evidence="1">
    <location>
        <begin position="1"/>
        <end position="111"/>
    </location>
</feature>
<dbReference type="Pfam" id="PF06772">
    <property type="entry name" value="LtrA"/>
    <property type="match status" value="1"/>
</dbReference>
<feature type="transmembrane region" description="Helical" evidence="2">
    <location>
        <begin position="269"/>
        <end position="290"/>
    </location>
</feature>
<feature type="transmembrane region" description="Helical" evidence="2">
    <location>
        <begin position="373"/>
        <end position="396"/>
    </location>
</feature>
<keyword evidence="2" id="KW-1133">Transmembrane helix</keyword>
<sequence length="466" mass="49584">MEEPRQAGRRARRVRPLTDPCPLAGAARPGRRRPTSSWTSSPAAPGPRSGRRAPPTATTARTNDSPPARVRRPGVSVHTAARPGPSPRRTKNGTARPGPSAGAPTGRRDPHGAARPVLVWAWTQCTWFASAYDTDDWVCRAATFVQMAGVVVIALGLEPMFHSLETGEAVNNGLMVAGYVVLRLPLVLMWLRAARHDLARSPTAHVYAATILIAQVGWVGLALARTSTAVFAAFGAVLLAVEVSGPVLAERRGPGTPWHLHHLAERFGLLVIITLGEGLFGTVAAINAVVHREGWTLDTAVTTAAGLGLTVGCWWMYFAVPWGHVLEARPGRVYAWSYVHILVFASVAAIGAGIHVAAYYLEHQTVLSATETVFTVSIPVATYCLALFALWGVTAAPRGRWTAPLDRLHAVIMVGTVLMLGAATVAALAGVGMAFCLAVLALTPWVTILSFELVGHRTMTAKPNNP</sequence>
<name>A0ABT5G0G0_9ACTN</name>
<feature type="transmembrane region" description="Helical" evidence="2">
    <location>
        <begin position="229"/>
        <end position="249"/>
    </location>
</feature>
<feature type="transmembrane region" description="Helical" evidence="2">
    <location>
        <begin position="408"/>
        <end position="426"/>
    </location>
</feature>
<feature type="transmembrane region" description="Helical" evidence="2">
    <location>
        <begin position="338"/>
        <end position="361"/>
    </location>
</feature>
<organism evidence="3 4">
    <name type="scientific">Streptomyces gilvifuscus</name>
    <dbReference type="NCBI Taxonomy" id="1550617"/>
    <lineage>
        <taxon>Bacteria</taxon>
        <taxon>Bacillati</taxon>
        <taxon>Actinomycetota</taxon>
        <taxon>Actinomycetes</taxon>
        <taxon>Kitasatosporales</taxon>
        <taxon>Streptomycetaceae</taxon>
        <taxon>Streptomyces</taxon>
    </lineage>
</organism>
<feature type="transmembrane region" description="Helical" evidence="2">
    <location>
        <begin position="432"/>
        <end position="454"/>
    </location>
</feature>
<dbReference type="RefSeq" id="WP_272177104.1">
    <property type="nucleotide sequence ID" value="NZ_JAQOSK010000011.1"/>
</dbReference>
<keyword evidence="2" id="KW-0472">Membrane</keyword>
<feature type="transmembrane region" description="Helical" evidence="2">
    <location>
        <begin position="203"/>
        <end position="223"/>
    </location>
</feature>
<dbReference type="InterPro" id="IPR010640">
    <property type="entry name" value="Low_temperature_requirement_A"/>
</dbReference>
<dbReference type="PANTHER" id="PTHR36840:SF1">
    <property type="entry name" value="BLL5714 PROTEIN"/>
    <property type="match status" value="1"/>
</dbReference>
<evidence type="ECO:0000256" key="2">
    <source>
        <dbReference type="SAM" id="Phobius"/>
    </source>
</evidence>
<accession>A0ABT5G0G0</accession>
<dbReference type="PANTHER" id="PTHR36840">
    <property type="entry name" value="BLL5714 PROTEIN"/>
    <property type="match status" value="1"/>
</dbReference>
<dbReference type="Proteomes" id="UP001221328">
    <property type="component" value="Unassembled WGS sequence"/>
</dbReference>
<feature type="transmembrane region" description="Helical" evidence="2">
    <location>
        <begin position="302"/>
        <end position="326"/>
    </location>
</feature>
<evidence type="ECO:0000313" key="3">
    <source>
        <dbReference type="EMBL" id="MDC2958210.1"/>
    </source>
</evidence>
<feature type="transmembrane region" description="Helical" evidence="2">
    <location>
        <begin position="137"/>
        <end position="157"/>
    </location>
</feature>
<evidence type="ECO:0000313" key="4">
    <source>
        <dbReference type="Proteomes" id="UP001221328"/>
    </source>
</evidence>
<feature type="transmembrane region" description="Helical" evidence="2">
    <location>
        <begin position="169"/>
        <end position="191"/>
    </location>
</feature>
<keyword evidence="2" id="KW-0812">Transmembrane</keyword>
<feature type="compositionally biased region" description="Low complexity" evidence="1">
    <location>
        <begin position="35"/>
        <end position="62"/>
    </location>
</feature>
<keyword evidence="4" id="KW-1185">Reference proteome</keyword>
<proteinExistence type="predicted"/>
<reference evidence="3 4" key="1">
    <citation type="journal article" date="2015" name="Int. J. Syst. Evol. Microbiol.">
        <title>Streptomyces gilvifuscus sp. nov., an actinomycete that produces antibacterial compounds isolated from soil.</title>
        <authorList>
            <person name="Nguyen T.M."/>
            <person name="Kim J."/>
        </authorList>
    </citation>
    <scope>NUCLEOTIDE SEQUENCE [LARGE SCALE GENOMIC DNA]</scope>
    <source>
        <strain evidence="3 4">T113</strain>
    </source>
</reference>
<evidence type="ECO:0000256" key="1">
    <source>
        <dbReference type="SAM" id="MobiDB-lite"/>
    </source>
</evidence>
<dbReference type="EMBL" id="JAQOSK010000011">
    <property type="protein sequence ID" value="MDC2958210.1"/>
    <property type="molecule type" value="Genomic_DNA"/>
</dbReference>
<comment type="caution">
    <text evidence="3">The sequence shown here is derived from an EMBL/GenBank/DDBJ whole genome shotgun (WGS) entry which is preliminary data.</text>
</comment>
<gene>
    <name evidence="3" type="ORF">PO587_27590</name>
</gene>